<dbReference type="AlphaFoldDB" id="A0A4D8Q0U3"/>
<reference evidence="1 2" key="1">
    <citation type="submission" date="2018-09" db="EMBL/GenBank/DDBJ databases">
        <title>Whole genome based analysis of evolution and adaptive divergence in Indian and Brazilian strains of Azospirillum brasilense.</title>
        <authorList>
            <person name="Singh C."/>
            <person name="Tripathi A.K."/>
        </authorList>
    </citation>
    <scope>NUCLEOTIDE SEQUENCE [LARGE SCALE GENOMIC DNA]</scope>
    <source>
        <strain evidence="1 2">MTCC4036</strain>
        <plasmid evidence="1 2">p1</plasmid>
    </source>
</reference>
<dbReference type="Gene3D" id="3.30.2020.10">
    <property type="entry name" value="NE0471-like N-terminal domain"/>
    <property type="match status" value="1"/>
</dbReference>
<name>A0A4D8Q0U3_AZOBR</name>
<sequence length="104" mass="11315">MNAESDAITVGDPMPVVAALEHLGGHTVRITWAEGARAEITEDVVDLWPIVDRYRIYAPLTDESHFASGRLVEDGNVLHWDAGPAPIEMAAIMVEHMAQLASPQ</sequence>
<gene>
    <name evidence="1" type="ORF">D3867_19585</name>
</gene>
<evidence type="ECO:0008006" key="3">
    <source>
        <dbReference type="Google" id="ProtNLM"/>
    </source>
</evidence>
<dbReference type="Proteomes" id="UP000298596">
    <property type="component" value="Plasmid p1"/>
</dbReference>
<keyword evidence="1" id="KW-0614">Plasmid</keyword>
<protein>
    <recommendedName>
        <fullName evidence="3">DUF2442 domain-containing protein</fullName>
    </recommendedName>
</protein>
<dbReference type="SUPFAM" id="SSF143880">
    <property type="entry name" value="NE0471 N-terminal domain-like"/>
    <property type="match status" value="1"/>
</dbReference>
<dbReference type="InterPro" id="IPR036782">
    <property type="entry name" value="NE0471-like_N"/>
</dbReference>
<accession>A0A4D8Q0U3</accession>
<evidence type="ECO:0000313" key="1">
    <source>
        <dbReference type="EMBL" id="QCO04164.1"/>
    </source>
</evidence>
<organism evidence="1 2">
    <name type="scientific">Azospirillum brasilense</name>
    <dbReference type="NCBI Taxonomy" id="192"/>
    <lineage>
        <taxon>Bacteria</taxon>
        <taxon>Pseudomonadati</taxon>
        <taxon>Pseudomonadota</taxon>
        <taxon>Alphaproteobacteria</taxon>
        <taxon>Rhodospirillales</taxon>
        <taxon>Azospirillaceae</taxon>
        <taxon>Azospirillum</taxon>
    </lineage>
</organism>
<dbReference type="EMBL" id="CP032331">
    <property type="protein sequence ID" value="QCO04164.1"/>
    <property type="molecule type" value="Genomic_DNA"/>
</dbReference>
<geneLocation type="plasmid" evidence="1">
    <name>p1</name>
</geneLocation>
<evidence type="ECO:0000313" key="2">
    <source>
        <dbReference type="Proteomes" id="UP000298596"/>
    </source>
</evidence>
<proteinExistence type="predicted"/>